<dbReference type="Gene3D" id="3.40.50.12780">
    <property type="entry name" value="N-terminal domain of ligase-like"/>
    <property type="match status" value="1"/>
</dbReference>
<dbReference type="InterPro" id="IPR042099">
    <property type="entry name" value="ANL_N_sf"/>
</dbReference>
<dbReference type="InterPro" id="IPR025110">
    <property type="entry name" value="AMP-bd_C"/>
</dbReference>
<evidence type="ECO:0000313" key="4">
    <source>
        <dbReference type="EMBL" id="SVA93896.1"/>
    </source>
</evidence>
<dbReference type="EMBL" id="UINC01023036">
    <property type="protein sequence ID" value="SVA93896.1"/>
    <property type="molecule type" value="Genomic_DNA"/>
</dbReference>
<dbReference type="InterPro" id="IPR045851">
    <property type="entry name" value="AMP-bd_C_sf"/>
</dbReference>
<sequence>VVDENGSETQAGEPGEVVIRGYNIMRGYLDDPEQTAETIDQDGWLHTGDIGIMDSNGYLDITDRKKDMIITGGFNVYPAEVENSLMNHPEIAQIAIVGAPDERLGEIAVAFIVPAKQTDPTEADLINWAREHIANFKVPRQVIFVENLPTNASGKVLKFELRESINNSKQVD</sequence>
<dbReference type="Pfam" id="PF13193">
    <property type="entry name" value="AMP-binding_C"/>
    <property type="match status" value="1"/>
</dbReference>
<evidence type="ECO:0000259" key="3">
    <source>
        <dbReference type="Pfam" id="PF13193"/>
    </source>
</evidence>
<dbReference type="SUPFAM" id="SSF56801">
    <property type="entry name" value="Acetyl-CoA synthetase-like"/>
    <property type="match status" value="1"/>
</dbReference>
<dbReference type="GO" id="GO:0006631">
    <property type="term" value="P:fatty acid metabolic process"/>
    <property type="evidence" value="ECO:0007669"/>
    <property type="project" value="TreeGrafter"/>
</dbReference>
<dbReference type="AlphaFoldDB" id="A0A381ZX99"/>
<feature type="non-terminal residue" evidence="4">
    <location>
        <position position="1"/>
    </location>
</feature>
<feature type="domain" description="AMP-binding enzyme C-terminal" evidence="3">
    <location>
        <begin position="80"/>
        <end position="155"/>
    </location>
</feature>
<name>A0A381ZX99_9ZZZZ</name>
<comment type="similarity">
    <text evidence="1">Belongs to the ATP-dependent AMP-binding enzyme family.</text>
</comment>
<gene>
    <name evidence="4" type="ORF">METZ01_LOCUS146750</name>
</gene>
<keyword evidence="2" id="KW-0436">Ligase</keyword>
<evidence type="ECO:0000256" key="1">
    <source>
        <dbReference type="ARBA" id="ARBA00006432"/>
    </source>
</evidence>
<reference evidence="4" key="1">
    <citation type="submission" date="2018-05" db="EMBL/GenBank/DDBJ databases">
        <authorList>
            <person name="Lanie J.A."/>
            <person name="Ng W.-L."/>
            <person name="Kazmierczak K.M."/>
            <person name="Andrzejewski T.M."/>
            <person name="Davidsen T.M."/>
            <person name="Wayne K.J."/>
            <person name="Tettelin H."/>
            <person name="Glass J.I."/>
            <person name="Rusch D."/>
            <person name="Podicherti R."/>
            <person name="Tsui H.-C.T."/>
            <person name="Winkler M.E."/>
        </authorList>
    </citation>
    <scope>NUCLEOTIDE SEQUENCE</scope>
</reference>
<dbReference type="FunFam" id="3.30.300.30:FF:000008">
    <property type="entry name" value="2,3-dihydroxybenzoate-AMP ligase"/>
    <property type="match status" value="1"/>
</dbReference>
<dbReference type="GO" id="GO:0031956">
    <property type="term" value="F:medium-chain fatty acid-CoA ligase activity"/>
    <property type="evidence" value="ECO:0007669"/>
    <property type="project" value="TreeGrafter"/>
</dbReference>
<organism evidence="4">
    <name type="scientific">marine metagenome</name>
    <dbReference type="NCBI Taxonomy" id="408172"/>
    <lineage>
        <taxon>unclassified sequences</taxon>
        <taxon>metagenomes</taxon>
        <taxon>ecological metagenomes</taxon>
    </lineage>
</organism>
<evidence type="ECO:0000256" key="2">
    <source>
        <dbReference type="ARBA" id="ARBA00022598"/>
    </source>
</evidence>
<dbReference type="PANTHER" id="PTHR43201:SF5">
    <property type="entry name" value="MEDIUM-CHAIN ACYL-COA LIGASE ACSF2, MITOCHONDRIAL"/>
    <property type="match status" value="1"/>
</dbReference>
<dbReference type="Gene3D" id="3.30.300.30">
    <property type="match status" value="1"/>
</dbReference>
<dbReference type="PANTHER" id="PTHR43201">
    <property type="entry name" value="ACYL-COA SYNTHETASE"/>
    <property type="match status" value="1"/>
</dbReference>
<proteinExistence type="inferred from homology"/>
<accession>A0A381ZX99</accession>
<protein>
    <recommendedName>
        <fullName evidence="3">AMP-binding enzyme C-terminal domain-containing protein</fullName>
    </recommendedName>
</protein>